<reference evidence="2" key="2">
    <citation type="journal article" date="2021" name="PeerJ">
        <title>Extensive microbial diversity within the chicken gut microbiome revealed by metagenomics and culture.</title>
        <authorList>
            <person name="Gilroy R."/>
            <person name="Ravi A."/>
            <person name="Getino M."/>
            <person name="Pursley I."/>
            <person name="Horton D.L."/>
            <person name="Alikhan N.F."/>
            <person name="Baker D."/>
            <person name="Gharbi K."/>
            <person name="Hall N."/>
            <person name="Watson M."/>
            <person name="Adriaenssens E.M."/>
            <person name="Foster-Nyarko E."/>
            <person name="Jarju S."/>
            <person name="Secka A."/>
            <person name="Antonio M."/>
            <person name="Oren A."/>
            <person name="Chaudhuri R.R."/>
            <person name="La Ragione R."/>
            <person name="Hildebrand F."/>
            <person name="Pallen M.J."/>
        </authorList>
    </citation>
    <scope>NUCLEOTIDE SEQUENCE</scope>
    <source>
        <strain evidence="2">11159</strain>
    </source>
</reference>
<dbReference type="InterPro" id="IPR010699">
    <property type="entry name" value="DUF1275"/>
</dbReference>
<sequence length="76" mass="8699">MKEIINRNYFNINFIKAIIPSFIGGFIELYSLKVRGAFSGMQTGNLIYIFINLIDGNYTLSLFYLLILVIFIVGII</sequence>
<evidence type="ECO:0000313" key="2">
    <source>
        <dbReference type="EMBL" id="MBO8427010.1"/>
    </source>
</evidence>
<accession>A0A9D9GTT6</accession>
<proteinExistence type="predicted"/>
<organism evidence="2 3">
    <name type="scientific">Candidatus Onthovivens merdipullorum</name>
    <dbReference type="NCBI Taxonomy" id="2840889"/>
    <lineage>
        <taxon>Bacteria</taxon>
        <taxon>Bacillati</taxon>
        <taxon>Bacillota</taxon>
        <taxon>Bacilli</taxon>
        <taxon>Bacillales</taxon>
        <taxon>Candidatus Onthovivens</taxon>
    </lineage>
</organism>
<evidence type="ECO:0000256" key="1">
    <source>
        <dbReference type="SAM" id="Phobius"/>
    </source>
</evidence>
<dbReference type="Proteomes" id="UP000823613">
    <property type="component" value="Unassembled WGS sequence"/>
</dbReference>
<gene>
    <name evidence="2" type="ORF">IAC58_00390</name>
</gene>
<comment type="caution">
    <text evidence="2">The sequence shown here is derived from an EMBL/GenBank/DDBJ whole genome shotgun (WGS) entry which is preliminary data.</text>
</comment>
<feature type="transmembrane region" description="Helical" evidence="1">
    <location>
        <begin position="9"/>
        <end position="27"/>
    </location>
</feature>
<keyword evidence="1" id="KW-0812">Transmembrane</keyword>
<dbReference type="Pfam" id="PF06912">
    <property type="entry name" value="DUF1275"/>
    <property type="match status" value="1"/>
</dbReference>
<evidence type="ECO:0000313" key="3">
    <source>
        <dbReference type="Proteomes" id="UP000823613"/>
    </source>
</evidence>
<keyword evidence="1" id="KW-0472">Membrane</keyword>
<keyword evidence="1" id="KW-1133">Transmembrane helix</keyword>
<dbReference type="AlphaFoldDB" id="A0A9D9GTT6"/>
<name>A0A9D9GTT6_9BACL</name>
<feature type="transmembrane region" description="Helical" evidence="1">
    <location>
        <begin position="47"/>
        <end position="75"/>
    </location>
</feature>
<dbReference type="EMBL" id="JADIMY010000006">
    <property type="protein sequence ID" value="MBO8427010.1"/>
    <property type="molecule type" value="Genomic_DNA"/>
</dbReference>
<feature type="non-terminal residue" evidence="2">
    <location>
        <position position="76"/>
    </location>
</feature>
<protein>
    <submittedName>
        <fullName evidence="2">DUF1275 domain-containing protein</fullName>
    </submittedName>
</protein>
<reference evidence="2" key="1">
    <citation type="submission" date="2020-10" db="EMBL/GenBank/DDBJ databases">
        <authorList>
            <person name="Gilroy R."/>
        </authorList>
    </citation>
    <scope>NUCLEOTIDE SEQUENCE</scope>
    <source>
        <strain evidence="2">11159</strain>
    </source>
</reference>